<evidence type="ECO:0000259" key="3">
    <source>
        <dbReference type="Pfam" id="PF17837"/>
    </source>
</evidence>
<comment type="caution">
    <text evidence="4">The sequence shown here is derived from an EMBL/GenBank/DDBJ whole genome shotgun (WGS) entry which is preliminary data.</text>
</comment>
<proteinExistence type="predicted"/>
<keyword evidence="1 4" id="KW-0808">Transferase</keyword>
<reference evidence="5" key="1">
    <citation type="journal article" date="2019" name="Int. J. Syst. Evol. Microbiol.">
        <title>The Global Catalogue of Microorganisms (GCM) 10K type strain sequencing project: providing services to taxonomists for standard genome sequencing and annotation.</title>
        <authorList>
            <consortium name="The Broad Institute Genomics Platform"/>
            <consortium name="The Broad Institute Genome Sequencing Center for Infectious Disease"/>
            <person name="Wu L."/>
            <person name="Ma J."/>
        </authorList>
    </citation>
    <scope>NUCLEOTIDE SEQUENCE [LARGE SCALE GENOMIC DNA]</scope>
    <source>
        <strain evidence="5">JCM 12696</strain>
    </source>
</reference>
<dbReference type="Gene3D" id="3.90.470.20">
    <property type="entry name" value="4'-phosphopantetheinyl transferase domain"/>
    <property type="match status" value="1"/>
</dbReference>
<name>A0ABP4FNR2_9ACTN</name>
<dbReference type="PANTHER" id="PTHR38096">
    <property type="entry name" value="ENTEROBACTIN SYNTHASE COMPONENT D"/>
    <property type="match status" value="1"/>
</dbReference>
<evidence type="ECO:0000313" key="4">
    <source>
        <dbReference type="EMBL" id="GAA1193479.1"/>
    </source>
</evidence>
<dbReference type="Pfam" id="PF17837">
    <property type="entry name" value="4PPT_N"/>
    <property type="match status" value="1"/>
</dbReference>
<dbReference type="Proteomes" id="UP001501371">
    <property type="component" value="Unassembled WGS sequence"/>
</dbReference>
<organism evidence="4 5">
    <name type="scientific">Streptomyces hebeiensis</name>
    <dbReference type="NCBI Taxonomy" id="229486"/>
    <lineage>
        <taxon>Bacteria</taxon>
        <taxon>Bacillati</taxon>
        <taxon>Actinomycetota</taxon>
        <taxon>Actinomycetes</taxon>
        <taxon>Kitasatosporales</taxon>
        <taxon>Streptomycetaceae</taxon>
        <taxon>Streptomyces</taxon>
    </lineage>
</organism>
<dbReference type="InterPro" id="IPR037143">
    <property type="entry name" value="4-PPantetheinyl_Trfase_dom_sf"/>
</dbReference>
<dbReference type="RefSeq" id="WP_344283030.1">
    <property type="nucleotide sequence ID" value="NZ_BAAAKV010000070.1"/>
</dbReference>
<keyword evidence="5" id="KW-1185">Reference proteome</keyword>
<feature type="domain" description="4'-phosphopantetheinyl transferase" evidence="2">
    <location>
        <begin position="104"/>
        <end position="185"/>
    </location>
</feature>
<evidence type="ECO:0000259" key="2">
    <source>
        <dbReference type="Pfam" id="PF01648"/>
    </source>
</evidence>
<dbReference type="PANTHER" id="PTHR38096:SF1">
    <property type="entry name" value="ENTEROBACTIN SYNTHASE COMPONENT D"/>
    <property type="match status" value="1"/>
</dbReference>
<dbReference type="InterPro" id="IPR003542">
    <property type="entry name" value="Enbac_synth_compD-like"/>
</dbReference>
<dbReference type="SUPFAM" id="SSF56214">
    <property type="entry name" value="4'-phosphopantetheinyl transferase"/>
    <property type="match status" value="1"/>
</dbReference>
<dbReference type="InterPro" id="IPR041354">
    <property type="entry name" value="4PPT_N"/>
</dbReference>
<dbReference type="EMBL" id="BAAAKV010000070">
    <property type="protein sequence ID" value="GAA1193479.1"/>
    <property type="molecule type" value="Genomic_DNA"/>
</dbReference>
<feature type="domain" description="4'-phosphopantetheinyl transferase N-terminal" evidence="3">
    <location>
        <begin position="30"/>
        <end position="97"/>
    </location>
</feature>
<dbReference type="InterPro" id="IPR008278">
    <property type="entry name" value="4-PPantetheinyl_Trfase_dom"/>
</dbReference>
<protein>
    <submittedName>
        <fullName evidence="4">4'-phosphopantetheinyl transferase superfamily protein</fullName>
    </submittedName>
</protein>
<accession>A0ABP4FNR2</accession>
<dbReference type="PRINTS" id="PR01399">
    <property type="entry name" value="ENTSNTHTASED"/>
</dbReference>
<dbReference type="Pfam" id="PF01648">
    <property type="entry name" value="ACPS"/>
    <property type="match status" value="1"/>
</dbReference>
<evidence type="ECO:0000256" key="1">
    <source>
        <dbReference type="ARBA" id="ARBA00022679"/>
    </source>
</evidence>
<gene>
    <name evidence="4" type="ORF">GCM10009654_58330</name>
</gene>
<dbReference type="GO" id="GO:0016740">
    <property type="term" value="F:transferase activity"/>
    <property type="evidence" value="ECO:0007669"/>
    <property type="project" value="UniProtKB-KW"/>
</dbReference>
<evidence type="ECO:0000313" key="5">
    <source>
        <dbReference type="Proteomes" id="UP001501371"/>
    </source>
</evidence>
<sequence length="230" mass="25106">MIGGILPDWVAAEAAYDDPEGDPSDELFPQERALIARAVPKRRREFTTVRFLARRALRRLGEAPVPLLPDRRGAPSWPAGVVGSMTHCEGYRAAVVARSPHTAAVGIDAEPDAPLPEGVRDVVTLPGERARLDALAARDPRVSWDRLLFSAKESVFKVWYPLTRRELDFTEAEIEIDPSDRTFLARLLVPGPVIGELQVTQFPGRWIASRGLVATAIHIGAAPHTGTGPT</sequence>